<evidence type="ECO:0000256" key="1">
    <source>
        <dbReference type="SAM" id="MobiDB-lite"/>
    </source>
</evidence>
<sequence>MPLVGGFSRGSPVSPALSFRHCSITVIGSRPRYGAGEVCYSRGREGRAMPASRQGLQCHEREGGCCAGIDLAGSVWVVCVLEGATCLVTLSPTDLASMPAWAPTFRTALHPPPTPTTYSAPTCLPPRRTGFNPRPGHSGFARGNSAGRCRWSANFLGDIPPFPSHQTLHSSAAPLSPHFTLIGSQDLVKRPLVLTQSRLRGNDAPSSKVAMVDSRKGKYDEPSWFPNHRLTSYCSYGGRERRNKNRRKSGTTLKGQEREEKRGTKTVTLSSLHEAMEYPGSGTRAATPPPPMHARCPHAGHKNTAGGTTLGYDLSLPHELRVGREGVKWSDYLPPTKANLVVFSVESLAGNMEIVPGDVPGFLGAYSLERTLGRVSRGLQLINKREGGRAVRNVGAEAKADLEELSIGLLVIEVGIAQGRQSDTAGGYQLANLSPPTLAHLAGACFLALSPELSHSSAGVEINEWPDFSWPRKRKKVLLRPCMLEIRSDCSPENDRVLSCSNAPVVLYWETPRYEGLATCGREWQRPFVNQAGAVDLANTGESRANLRLICMKPGRSQGRLACSPPKANRVLSPGQWRCSAGFLEDLLFPPAPSFRRCSMPQSH</sequence>
<keyword evidence="3" id="KW-1185">Reference proteome</keyword>
<organism evidence="2 3">
    <name type="scientific">Dryococelus australis</name>
    <dbReference type="NCBI Taxonomy" id="614101"/>
    <lineage>
        <taxon>Eukaryota</taxon>
        <taxon>Metazoa</taxon>
        <taxon>Ecdysozoa</taxon>
        <taxon>Arthropoda</taxon>
        <taxon>Hexapoda</taxon>
        <taxon>Insecta</taxon>
        <taxon>Pterygota</taxon>
        <taxon>Neoptera</taxon>
        <taxon>Polyneoptera</taxon>
        <taxon>Phasmatodea</taxon>
        <taxon>Verophasmatodea</taxon>
        <taxon>Anareolatae</taxon>
        <taxon>Phasmatidae</taxon>
        <taxon>Eurycanthinae</taxon>
        <taxon>Dryococelus</taxon>
    </lineage>
</organism>
<reference evidence="2 3" key="1">
    <citation type="submission" date="2023-02" db="EMBL/GenBank/DDBJ databases">
        <title>LHISI_Scaffold_Assembly.</title>
        <authorList>
            <person name="Stuart O.P."/>
            <person name="Cleave R."/>
            <person name="Magrath M.J.L."/>
            <person name="Mikheyev A.S."/>
        </authorList>
    </citation>
    <scope>NUCLEOTIDE SEQUENCE [LARGE SCALE GENOMIC DNA]</scope>
    <source>
        <strain evidence="2">Daus_M_001</strain>
        <tissue evidence="2">Leg muscle</tissue>
    </source>
</reference>
<proteinExistence type="predicted"/>
<evidence type="ECO:0000313" key="2">
    <source>
        <dbReference type="EMBL" id="KAJ8866730.1"/>
    </source>
</evidence>
<dbReference type="EMBL" id="JARBHB010000016">
    <property type="protein sequence ID" value="KAJ8866730.1"/>
    <property type="molecule type" value="Genomic_DNA"/>
</dbReference>
<accession>A0ABQ9G2M3</accession>
<gene>
    <name evidence="2" type="ORF">PR048_032591</name>
</gene>
<feature type="region of interest" description="Disordered" evidence="1">
    <location>
        <begin position="235"/>
        <end position="265"/>
    </location>
</feature>
<name>A0ABQ9G2M3_9NEOP</name>
<evidence type="ECO:0000313" key="3">
    <source>
        <dbReference type="Proteomes" id="UP001159363"/>
    </source>
</evidence>
<feature type="non-terminal residue" evidence="2">
    <location>
        <position position="604"/>
    </location>
</feature>
<dbReference type="Proteomes" id="UP001159363">
    <property type="component" value="Chromosome 15"/>
</dbReference>
<protein>
    <submittedName>
        <fullName evidence="2">Uncharacterized protein</fullName>
    </submittedName>
</protein>
<comment type="caution">
    <text evidence="2">The sequence shown here is derived from an EMBL/GenBank/DDBJ whole genome shotgun (WGS) entry which is preliminary data.</text>
</comment>